<gene>
    <name evidence="1" type="ORF">METZ01_LOCUS432282</name>
</gene>
<dbReference type="EMBL" id="UINC01173695">
    <property type="protein sequence ID" value="SVD79428.1"/>
    <property type="molecule type" value="Genomic_DNA"/>
</dbReference>
<proteinExistence type="predicted"/>
<evidence type="ECO:0000313" key="1">
    <source>
        <dbReference type="EMBL" id="SVD79428.1"/>
    </source>
</evidence>
<sequence length="265" mass="29202">FIMPVNRHMLRAHGLEAPSTWEQMWDLGPTLKESGIHTLTMPAGLNLDTAYRFLALYYRAGGRLFNEDWSSSAFNGPAGVGTLTFLIKMRDAGFFPEASTAYRSDENEAHWSTEKAALAIEGPWWQSVAADHFGFDVTKLQLAQVPRPEKLFEDHESRTLIDVVMVAITGYTKAPDAAWEVVKALTVEDPVWHRPDPSMGGMSTHKVAYLPGVESDYLDLPVLAAAGQDGLGWPGHPAITEIQRHLADAVNMALTGTMEPQQALD</sequence>
<dbReference type="InterPro" id="IPR050490">
    <property type="entry name" value="Bact_solute-bd_prot1"/>
</dbReference>
<dbReference type="Gene3D" id="3.40.190.10">
    <property type="entry name" value="Periplasmic binding protein-like II"/>
    <property type="match status" value="1"/>
</dbReference>
<dbReference type="InterPro" id="IPR006059">
    <property type="entry name" value="SBP"/>
</dbReference>
<reference evidence="1" key="1">
    <citation type="submission" date="2018-05" db="EMBL/GenBank/DDBJ databases">
        <authorList>
            <person name="Lanie J.A."/>
            <person name="Ng W.-L."/>
            <person name="Kazmierczak K.M."/>
            <person name="Andrzejewski T.M."/>
            <person name="Davidsen T.M."/>
            <person name="Wayne K.J."/>
            <person name="Tettelin H."/>
            <person name="Glass J.I."/>
            <person name="Rusch D."/>
            <person name="Podicherti R."/>
            <person name="Tsui H.-C.T."/>
            <person name="Winkler M.E."/>
        </authorList>
    </citation>
    <scope>NUCLEOTIDE SEQUENCE</scope>
</reference>
<feature type="non-terminal residue" evidence="1">
    <location>
        <position position="265"/>
    </location>
</feature>
<dbReference type="Pfam" id="PF01547">
    <property type="entry name" value="SBP_bac_1"/>
    <property type="match status" value="1"/>
</dbReference>
<name>A0A382YA95_9ZZZZ</name>
<organism evidence="1">
    <name type="scientific">marine metagenome</name>
    <dbReference type="NCBI Taxonomy" id="408172"/>
    <lineage>
        <taxon>unclassified sequences</taxon>
        <taxon>metagenomes</taxon>
        <taxon>ecological metagenomes</taxon>
    </lineage>
</organism>
<accession>A0A382YA95</accession>
<dbReference type="AlphaFoldDB" id="A0A382YA95"/>
<dbReference type="SUPFAM" id="SSF53850">
    <property type="entry name" value="Periplasmic binding protein-like II"/>
    <property type="match status" value="1"/>
</dbReference>
<protein>
    <submittedName>
        <fullName evidence="1">Uncharacterized protein</fullName>
    </submittedName>
</protein>
<dbReference type="PANTHER" id="PTHR43649">
    <property type="entry name" value="ARABINOSE-BINDING PROTEIN-RELATED"/>
    <property type="match status" value="1"/>
</dbReference>
<feature type="non-terminal residue" evidence="1">
    <location>
        <position position="1"/>
    </location>
</feature>
<dbReference type="PANTHER" id="PTHR43649:SF12">
    <property type="entry name" value="DIACETYLCHITOBIOSE BINDING PROTEIN DASA"/>
    <property type="match status" value="1"/>
</dbReference>